<sequence length="176" mass="20091">MRPESIQIQSVMDTFGQNGWQFETLEGRDVIRTAFEAYHTHCHLHAQAFVPINALSIVSESPLSVGEQHMPYVLELLMRANKKLTLGSLEYDLDRLQLMFRITNLFEREKFDATIVSSMVQTAVAELDRITPFVGVILQTSEDLLDDLSIERLIMREDLLPPVPGSDEDDEFHSNI</sequence>
<dbReference type="RefSeq" id="WP_200312235.1">
    <property type="nucleotide sequence ID" value="NZ_JAENIM010000044.1"/>
</dbReference>
<reference evidence="1" key="1">
    <citation type="submission" date="2021-01" db="EMBL/GenBank/DDBJ databases">
        <title>Modified the classification status of verrucomicrobia.</title>
        <authorList>
            <person name="Feng X."/>
        </authorList>
    </citation>
    <scope>NUCLEOTIDE SEQUENCE</scope>
    <source>
        <strain evidence="1">_KCTC 22039</strain>
    </source>
</reference>
<protein>
    <submittedName>
        <fullName evidence="1">Uncharacterized protein</fullName>
    </submittedName>
</protein>
<dbReference type="AlphaFoldDB" id="A0A8J7MFS6"/>
<proteinExistence type="predicted"/>
<gene>
    <name evidence="1" type="ORF">JIN82_13755</name>
</gene>
<accession>A0A8J7MFS6</accession>
<organism evidence="1 2">
    <name type="scientific">Persicirhabdus sediminis</name>
    <dbReference type="NCBI Taxonomy" id="454144"/>
    <lineage>
        <taxon>Bacteria</taxon>
        <taxon>Pseudomonadati</taxon>
        <taxon>Verrucomicrobiota</taxon>
        <taxon>Verrucomicrobiia</taxon>
        <taxon>Verrucomicrobiales</taxon>
        <taxon>Verrucomicrobiaceae</taxon>
        <taxon>Persicirhabdus</taxon>
    </lineage>
</organism>
<comment type="caution">
    <text evidence="1">The sequence shown here is derived from an EMBL/GenBank/DDBJ whole genome shotgun (WGS) entry which is preliminary data.</text>
</comment>
<dbReference type="Proteomes" id="UP000624703">
    <property type="component" value="Unassembled WGS sequence"/>
</dbReference>
<keyword evidence="2" id="KW-1185">Reference proteome</keyword>
<evidence type="ECO:0000313" key="2">
    <source>
        <dbReference type="Proteomes" id="UP000624703"/>
    </source>
</evidence>
<name>A0A8J7MFS6_9BACT</name>
<dbReference type="EMBL" id="JAENIM010000044">
    <property type="protein sequence ID" value="MBK1792222.1"/>
    <property type="molecule type" value="Genomic_DNA"/>
</dbReference>
<evidence type="ECO:0000313" key="1">
    <source>
        <dbReference type="EMBL" id="MBK1792222.1"/>
    </source>
</evidence>